<dbReference type="EMBL" id="WHZY01000015">
    <property type="protein sequence ID" value="NEG79038.1"/>
    <property type="molecule type" value="Genomic_DNA"/>
</dbReference>
<comment type="subunit">
    <text evidence="3">Homotrimer.</text>
</comment>
<comment type="similarity">
    <text evidence="2">Belongs to the KHG/KDPG aldolase family.</text>
</comment>
<sequence>MLNNYKISALDAVVDTGVLVIVRLNDRDEAMNVCEAAIAGGIKALEVTLSTPGAFDIIRELSSKYPDVVVGAGTVLDPAAAFKAIECGARMLISPNLNPEMIRTANRYQVVSITGAMTPTEIVDTLEAGADIVKLFPTEVTGRAYVKSVSAPLAWAPLMPSGGVTAENAAEWINAGSLVLGVGSYITKAAKADGDYAHVTEAARTMLEAVREARAAKH</sequence>
<dbReference type="Proteomes" id="UP000469763">
    <property type="component" value="Unassembled WGS sequence"/>
</dbReference>
<dbReference type="InterPro" id="IPR000887">
    <property type="entry name" value="Aldlse_KDPG_KHG"/>
</dbReference>
<organism evidence="6 7">
    <name type="scientific">Bifidobacterium avesanii</name>
    <dbReference type="NCBI Taxonomy" id="1798157"/>
    <lineage>
        <taxon>Bacteria</taxon>
        <taxon>Bacillati</taxon>
        <taxon>Actinomycetota</taxon>
        <taxon>Actinomycetes</taxon>
        <taxon>Bifidobacteriales</taxon>
        <taxon>Bifidobacteriaceae</taxon>
        <taxon>Bifidobacterium</taxon>
    </lineage>
</organism>
<dbReference type="GO" id="GO:0008675">
    <property type="term" value="F:2-dehydro-3-deoxy-phosphogluconate aldolase activity"/>
    <property type="evidence" value="ECO:0007669"/>
    <property type="project" value="UniProtKB-EC"/>
</dbReference>
<dbReference type="OrthoDB" id="9805177at2"/>
<dbReference type="PANTHER" id="PTHR30246:SF1">
    <property type="entry name" value="2-DEHYDRO-3-DEOXY-6-PHOSPHOGALACTONATE ALDOLASE-RELATED"/>
    <property type="match status" value="1"/>
</dbReference>
<dbReference type="Gene3D" id="3.20.20.70">
    <property type="entry name" value="Aldolase class I"/>
    <property type="match status" value="1"/>
</dbReference>
<evidence type="ECO:0000256" key="5">
    <source>
        <dbReference type="ARBA" id="ARBA00023277"/>
    </source>
</evidence>
<evidence type="ECO:0000256" key="2">
    <source>
        <dbReference type="ARBA" id="ARBA00006906"/>
    </source>
</evidence>
<dbReference type="NCBIfam" id="TIGR01182">
    <property type="entry name" value="eda"/>
    <property type="match status" value="1"/>
</dbReference>
<evidence type="ECO:0000313" key="7">
    <source>
        <dbReference type="Proteomes" id="UP000469763"/>
    </source>
</evidence>
<keyword evidence="4 6" id="KW-0456">Lyase</keyword>
<dbReference type="InterPro" id="IPR013785">
    <property type="entry name" value="Aldolase_TIM"/>
</dbReference>
<accession>A0A7K3TIV2</accession>
<comment type="pathway">
    <text evidence="1">Carbohydrate acid metabolism.</text>
</comment>
<dbReference type="PANTHER" id="PTHR30246">
    <property type="entry name" value="2-KETO-3-DEOXY-6-PHOSPHOGLUCONATE ALDOLASE"/>
    <property type="match status" value="1"/>
</dbReference>
<evidence type="ECO:0000256" key="3">
    <source>
        <dbReference type="ARBA" id="ARBA00011233"/>
    </source>
</evidence>
<dbReference type="AlphaFoldDB" id="A0A7K3TIV2"/>
<proteinExistence type="inferred from homology"/>
<reference evidence="6 7" key="1">
    <citation type="submission" date="2019-10" db="EMBL/GenBank/DDBJ databases">
        <title>Bifidobacterium from non-human primates.</title>
        <authorList>
            <person name="Modesto M."/>
        </authorList>
    </citation>
    <scope>NUCLEOTIDE SEQUENCE [LARGE SCALE GENOMIC DNA]</scope>
    <source>
        <strain evidence="6 7">TREC</strain>
    </source>
</reference>
<dbReference type="SUPFAM" id="SSF51569">
    <property type="entry name" value="Aldolase"/>
    <property type="match status" value="1"/>
</dbReference>
<name>A0A7K3TIV2_9BIFI</name>
<dbReference type="CDD" id="cd00452">
    <property type="entry name" value="KDPG_aldolase"/>
    <property type="match status" value="1"/>
</dbReference>
<keyword evidence="5" id="KW-0119">Carbohydrate metabolism</keyword>
<dbReference type="GO" id="GO:0008700">
    <property type="term" value="F:(R,S)-4-hydroxy-2-oxoglutarate aldolase activity"/>
    <property type="evidence" value="ECO:0007669"/>
    <property type="project" value="UniProtKB-EC"/>
</dbReference>
<dbReference type="EC" id="4.1.3.16" evidence="6"/>
<protein>
    <submittedName>
        <fullName evidence="6">Bifunctional 4-hydroxy-2-oxoglutarate aldolase/2-dehydro-3-deoxy-phosphogluconate aldolase</fullName>
        <ecNumber evidence="6">4.1.2.14</ecNumber>
        <ecNumber evidence="6">4.1.3.16</ecNumber>
    </submittedName>
</protein>
<dbReference type="RefSeq" id="WP_152350406.1">
    <property type="nucleotide sequence ID" value="NZ_WBSN01000008.1"/>
</dbReference>
<comment type="caution">
    <text evidence="6">The sequence shown here is derived from an EMBL/GenBank/DDBJ whole genome shotgun (WGS) entry which is preliminary data.</text>
</comment>
<keyword evidence="7" id="KW-1185">Reference proteome</keyword>
<dbReference type="Pfam" id="PF01081">
    <property type="entry name" value="Aldolase"/>
    <property type="match status" value="1"/>
</dbReference>
<dbReference type="EC" id="4.1.2.14" evidence="6"/>
<evidence type="ECO:0000313" key="6">
    <source>
        <dbReference type="EMBL" id="NEG79038.1"/>
    </source>
</evidence>
<evidence type="ECO:0000256" key="1">
    <source>
        <dbReference type="ARBA" id="ARBA00004761"/>
    </source>
</evidence>
<evidence type="ECO:0000256" key="4">
    <source>
        <dbReference type="ARBA" id="ARBA00023239"/>
    </source>
</evidence>
<gene>
    <name evidence="6" type="primary">eda</name>
    <name evidence="6" type="ORF">GFD22_08680</name>
</gene>